<dbReference type="Proteomes" id="UP000193144">
    <property type="component" value="Unassembled WGS sequence"/>
</dbReference>
<evidence type="ECO:0000256" key="1">
    <source>
        <dbReference type="SAM" id="MobiDB-lite"/>
    </source>
</evidence>
<dbReference type="STRING" id="1231657.A0A1Y1YIF5"/>
<dbReference type="EMBL" id="MCFA01000227">
    <property type="protein sequence ID" value="ORX97800.1"/>
    <property type="molecule type" value="Genomic_DNA"/>
</dbReference>
<reference evidence="3 4" key="1">
    <citation type="submission" date="2016-07" db="EMBL/GenBank/DDBJ databases">
        <title>Pervasive Adenine N6-methylation of Active Genes in Fungi.</title>
        <authorList>
            <consortium name="DOE Joint Genome Institute"/>
            <person name="Mondo S.J."/>
            <person name="Dannebaum R.O."/>
            <person name="Kuo R.C."/>
            <person name="Labutti K."/>
            <person name="Haridas S."/>
            <person name="Kuo A."/>
            <person name="Salamov A."/>
            <person name="Ahrendt S.R."/>
            <person name="Lipzen A."/>
            <person name="Sullivan W."/>
            <person name="Andreopoulos W.B."/>
            <person name="Clum A."/>
            <person name="Lindquist E."/>
            <person name="Daum C."/>
            <person name="Ramamoorthy G.K."/>
            <person name="Gryganskyi A."/>
            <person name="Culley D."/>
            <person name="Magnuson J.K."/>
            <person name="James T.Y."/>
            <person name="O'Malley M.A."/>
            <person name="Stajich J.E."/>
            <person name="Spatafora J.W."/>
            <person name="Visel A."/>
            <person name="Grigoriev I.V."/>
        </authorList>
    </citation>
    <scope>NUCLEOTIDE SEQUENCE [LARGE SCALE GENOMIC DNA]</scope>
    <source>
        <strain evidence="3 4">CBS 115471</strain>
    </source>
</reference>
<dbReference type="AlphaFoldDB" id="A0A1Y1YIF5"/>
<dbReference type="Pfam" id="PF03061">
    <property type="entry name" value="4HBT"/>
    <property type="match status" value="1"/>
</dbReference>
<dbReference type="PANTHER" id="PTHR47260">
    <property type="entry name" value="UPF0644 PROTEIN PB2B4.06"/>
    <property type="match status" value="1"/>
</dbReference>
<feature type="region of interest" description="Disordered" evidence="1">
    <location>
        <begin position="78"/>
        <end position="112"/>
    </location>
</feature>
<accession>A0A1Y1YIF5</accession>
<dbReference type="PANTHER" id="PTHR47260:SF3">
    <property type="entry name" value="THIOESTERASE FAMILY PROTEIN (AFU_ORTHOLOGUE AFUA_7G03960)"/>
    <property type="match status" value="1"/>
</dbReference>
<dbReference type="Gene3D" id="3.10.129.10">
    <property type="entry name" value="Hotdog Thioesterase"/>
    <property type="match status" value="1"/>
</dbReference>
<feature type="domain" description="Thioesterase" evidence="2">
    <location>
        <begin position="137"/>
        <end position="207"/>
    </location>
</feature>
<dbReference type="CDD" id="cd03443">
    <property type="entry name" value="PaaI_thioesterase"/>
    <property type="match status" value="1"/>
</dbReference>
<comment type="caution">
    <text evidence="3">The sequence shown here is derived from an EMBL/GenBank/DDBJ whole genome shotgun (WGS) entry which is preliminary data.</text>
</comment>
<evidence type="ECO:0000259" key="2">
    <source>
        <dbReference type="Pfam" id="PF03061"/>
    </source>
</evidence>
<dbReference type="OrthoDB" id="506431at2759"/>
<gene>
    <name evidence="3" type="ORF">BCR34DRAFT_577716</name>
</gene>
<feature type="compositionally biased region" description="Basic and acidic residues" evidence="1">
    <location>
        <begin position="97"/>
        <end position="107"/>
    </location>
</feature>
<keyword evidence="4" id="KW-1185">Reference proteome</keyword>
<evidence type="ECO:0000313" key="4">
    <source>
        <dbReference type="Proteomes" id="UP000193144"/>
    </source>
</evidence>
<proteinExistence type="predicted"/>
<dbReference type="InterPro" id="IPR052061">
    <property type="entry name" value="PTE-AB_protein"/>
</dbReference>
<evidence type="ECO:0000313" key="3">
    <source>
        <dbReference type="EMBL" id="ORX97800.1"/>
    </source>
</evidence>
<dbReference type="SUPFAM" id="SSF54637">
    <property type="entry name" value="Thioesterase/thiol ester dehydrase-isomerase"/>
    <property type="match status" value="1"/>
</dbReference>
<protein>
    <submittedName>
        <fullName evidence="3">HotDog domain-containing protein</fullName>
    </submittedName>
</protein>
<organism evidence="3 4">
    <name type="scientific">Clohesyomyces aquaticus</name>
    <dbReference type="NCBI Taxonomy" id="1231657"/>
    <lineage>
        <taxon>Eukaryota</taxon>
        <taxon>Fungi</taxon>
        <taxon>Dikarya</taxon>
        <taxon>Ascomycota</taxon>
        <taxon>Pezizomycotina</taxon>
        <taxon>Dothideomycetes</taxon>
        <taxon>Pleosporomycetidae</taxon>
        <taxon>Pleosporales</taxon>
        <taxon>Lindgomycetaceae</taxon>
        <taxon>Clohesyomyces</taxon>
    </lineage>
</organism>
<dbReference type="InterPro" id="IPR029069">
    <property type="entry name" value="HotDog_dom_sf"/>
</dbReference>
<sequence>MSLPDWSTHLYGPKEHFEDFTRHEWCRNLLADPSITQKTARNIMPGHEENVSNSFFKTTLFTDGAVRAFLSMFRPGRKGAGAGGTADDQTQTLSTDNSKREDRHTHAQLDTQTSLDEPEALMLVSLGDALDGGINRLHGGVTATLLDHVMGVLISFLHRDTSATAELAIKYKIAIKTPMVLLCRARIVREKGRWIETVGWIEDGEGTVFAEGKGAFVKSRSKI</sequence>
<dbReference type="InterPro" id="IPR006683">
    <property type="entry name" value="Thioestr_dom"/>
</dbReference>
<name>A0A1Y1YIF5_9PLEO</name>